<organism evidence="5 6">
    <name type="scientific">Candidatus Methylacidithermus pantelleriae</name>
    <dbReference type="NCBI Taxonomy" id="2744239"/>
    <lineage>
        <taxon>Bacteria</taxon>
        <taxon>Pseudomonadati</taxon>
        <taxon>Verrucomicrobiota</taxon>
        <taxon>Methylacidiphilae</taxon>
        <taxon>Methylacidiphilales</taxon>
        <taxon>Methylacidiphilaceae</taxon>
        <taxon>Candidatus Methylacidithermus</taxon>
    </lineage>
</organism>
<keyword evidence="3" id="KW-0067">ATP-binding</keyword>
<dbReference type="NCBIfam" id="TIGR01613">
    <property type="entry name" value="primase_Cterm"/>
    <property type="match status" value="1"/>
</dbReference>
<comment type="caution">
    <text evidence="5">The sequence shown here is derived from an EMBL/GenBank/DDBJ whole genome shotgun (WGS) entry which is preliminary data.</text>
</comment>
<dbReference type="GO" id="GO:0005524">
    <property type="term" value="F:ATP binding"/>
    <property type="evidence" value="ECO:0007669"/>
    <property type="project" value="UniProtKB-KW"/>
</dbReference>
<proteinExistence type="predicted"/>
<dbReference type="InterPro" id="IPR027417">
    <property type="entry name" value="P-loop_NTPase"/>
</dbReference>
<keyword evidence="2" id="KW-0378">Hydrolase</keyword>
<dbReference type="GO" id="GO:0016787">
    <property type="term" value="F:hydrolase activity"/>
    <property type="evidence" value="ECO:0007669"/>
    <property type="project" value="UniProtKB-KW"/>
</dbReference>
<gene>
    <name evidence="5" type="ORF">MPNT_380016</name>
</gene>
<sequence>MEFRLLPEYYVCLLPGTKKPVVKGWVTGRGNVDNPEVIKGWVRQGYNVGIVLGRKGTLDVDVDEPGLLSLLEKALPPTGVVFGRKSRQGKGHFLYRVKGDARHVCYLDEDGKTLVELRWMGHQTAVPPSRLCRQEGDGPSIPEEDEVIYSRFGGYREGEFGELSQRVEEGVVAFLLSKFWPGPSSRHNAYRALAGGLKNAKVSLERVKSIASLVALLTKDEEPQDRIRCVEDTYTRDLNGKELEGFGTLVSRLSCDEKRAKRVVWRIKYILGIKSNGIESNDGTDDQKKESSKRSVPIWVVEVGTKVKEKYQETLKYTNAGYFVRYSKEERVWISSDPSDKDSVGRVAIQEYLNEMAKELPFEGLLRYIIARDLTGRIAKWYKNEPDVQIHESMFDRPQYVNLKNAVLELVEVDGKLRAEVKAQEPWHYCSRQAPVEYDPGADCPRWREFVEQICVDEQGNRDREKEDWLQLFSGYTLLPGNPEQLIFLFWGSGANGKSVFLDVLGEILGKQKGYYWVLASDAFAKARRDTHPSAYYPLSKVRLALAPEVPPHEIDSDLVKLITGEKTFDARRMRQDHENLSVRAKVCMLTNHMPHTKDVSYGNMKRYCMVPFYASFVDADHVNPPSFKRDLHIRDKLLEERSGILNWMLEGERRWCEGARLSDGVPSIKEFTAQCIAETSPFMAWFSMAVVKDDSAEYDFGEVYDHYSAYVRENFGEREVSRKQDFGKLLHKRGVRTMRRGKSNKTFVKGIKLLGLGEIL</sequence>
<keyword evidence="6" id="KW-1185">Reference proteome</keyword>
<dbReference type="PROSITE" id="PS51206">
    <property type="entry name" value="SF3_HELICASE_1"/>
    <property type="match status" value="1"/>
</dbReference>
<reference evidence="5" key="1">
    <citation type="submission" date="2021-02" db="EMBL/GenBank/DDBJ databases">
        <authorList>
            <person name="Cremers G."/>
            <person name="Picone N."/>
        </authorList>
    </citation>
    <scope>NUCLEOTIDE SEQUENCE</scope>
    <source>
        <strain evidence="5">PQ17</strain>
    </source>
</reference>
<dbReference type="InterPro" id="IPR015330">
    <property type="entry name" value="DNA_primase/pol_bifunc_N"/>
</dbReference>
<dbReference type="SUPFAM" id="SSF56747">
    <property type="entry name" value="Prim-pol domain"/>
    <property type="match status" value="1"/>
</dbReference>
<evidence type="ECO:0000256" key="3">
    <source>
        <dbReference type="ARBA" id="ARBA00022840"/>
    </source>
</evidence>
<dbReference type="PANTHER" id="PTHR35372">
    <property type="entry name" value="ATP BINDING PROTEIN-RELATED"/>
    <property type="match status" value="1"/>
</dbReference>
<dbReference type="PANTHER" id="PTHR35372:SF2">
    <property type="entry name" value="SF3 HELICASE DOMAIN-CONTAINING PROTEIN"/>
    <property type="match status" value="1"/>
</dbReference>
<evidence type="ECO:0000256" key="2">
    <source>
        <dbReference type="ARBA" id="ARBA00022801"/>
    </source>
</evidence>
<evidence type="ECO:0000313" key="6">
    <source>
        <dbReference type="Proteomes" id="UP000663859"/>
    </source>
</evidence>
<keyword evidence="1" id="KW-0547">Nucleotide-binding</keyword>
<dbReference type="Pfam" id="PF09250">
    <property type="entry name" value="Prim-Pol"/>
    <property type="match status" value="1"/>
</dbReference>
<dbReference type="InterPro" id="IPR051620">
    <property type="entry name" value="ORF904-like_C"/>
</dbReference>
<evidence type="ECO:0000256" key="1">
    <source>
        <dbReference type="ARBA" id="ARBA00022741"/>
    </source>
</evidence>
<dbReference type="InterPro" id="IPR014818">
    <property type="entry name" value="Phage/plasmid_primase_P4_C"/>
</dbReference>
<evidence type="ECO:0000259" key="4">
    <source>
        <dbReference type="PROSITE" id="PS51206"/>
    </source>
</evidence>
<name>A0A8J2BP73_9BACT</name>
<dbReference type="InterPro" id="IPR006500">
    <property type="entry name" value="Helicase_put_C_phage/plasmid"/>
</dbReference>
<feature type="domain" description="SF3 helicase" evidence="4">
    <location>
        <begin position="465"/>
        <end position="626"/>
    </location>
</feature>
<dbReference type="EMBL" id="CAJNOB010000032">
    <property type="protein sequence ID" value="CAF0700570.1"/>
    <property type="molecule type" value="Genomic_DNA"/>
</dbReference>
<dbReference type="SMART" id="SM00885">
    <property type="entry name" value="D5_N"/>
    <property type="match status" value="1"/>
</dbReference>
<protein>
    <recommendedName>
        <fullName evidence="4">SF3 helicase domain-containing protein</fullName>
    </recommendedName>
</protein>
<accession>A0A8J2BP73</accession>
<dbReference type="Proteomes" id="UP000663859">
    <property type="component" value="Unassembled WGS sequence"/>
</dbReference>
<dbReference type="Pfam" id="PF08706">
    <property type="entry name" value="D5_N"/>
    <property type="match status" value="1"/>
</dbReference>
<dbReference type="Gene3D" id="3.40.50.300">
    <property type="entry name" value="P-loop containing nucleotide triphosphate hydrolases"/>
    <property type="match status" value="1"/>
</dbReference>
<evidence type="ECO:0000313" key="5">
    <source>
        <dbReference type="EMBL" id="CAF0700570.1"/>
    </source>
</evidence>
<dbReference type="InterPro" id="IPR014015">
    <property type="entry name" value="Helicase_SF3_DNA-vir"/>
</dbReference>
<dbReference type="AlphaFoldDB" id="A0A8J2BP73"/>